<gene>
    <name evidence="11" type="primary">ogt</name>
    <name evidence="11" type="ORF">ERS852571_02289</name>
</gene>
<evidence type="ECO:0000256" key="2">
    <source>
        <dbReference type="ARBA" id="ARBA00022490"/>
    </source>
</evidence>
<evidence type="ECO:0000256" key="5">
    <source>
        <dbReference type="ARBA" id="ARBA00022763"/>
    </source>
</evidence>
<name>A0A173TUN6_ANAHA</name>
<organism evidence="11 12">
    <name type="scientific">Anaerostipes hadrus</name>
    <dbReference type="NCBI Taxonomy" id="649756"/>
    <lineage>
        <taxon>Bacteria</taxon>
        <taxon>Bacillati</taxon>
        <taxon>Bacillota</taxon>
        <taxon>Clostridia</taxon>
        <taxon>Lachnospirales</taxon>
        <taxon>Lachnospiraceae</taxon>
        <taxon>Anaerostipes</taxon>
    </lineage>
</organism>
<comment type="catalytic activity">
    <reaction evidence="1 8">
        <text>a 4-O-methyl-thymidine in DNA + L-cysteinyl-[protein] = a thymidine in DNA + S-methyl-L-cysteinyl-[protein]</text>
        <dbReference type="Rhea" id="RHEA:53428"/>
        <dbReference type="Rhea" id="RHEA-COMP:10131"/>
        <dbReference type="Rhea" id="RHEA-COMP:10132"/>
        <dbReference type="Rhea" id="RHEA-COMP:13555"/>
        <dbReference type="Rhea" id="RHEA-COMP:13556"/>
        <dbReference type="ChEBI" id="CHEBI:29950"/>
        <dbReference type="ChEBI" id="CHEBI:82612"/>
        <dbReference type="ChEBI" id="CHEBI:137386"/>
        <dbReference type="ChEBI" id="CHEBI:137387"/>
        <dbReference type="EC" id="2.1.1.63"/>
    </reaction>
</comment>
<keyword evidence="4 8" id="KW-0808">Transferase</keyword>
<dbReference type="PROSITE" id="PS00374">
    <property type="entry name" value="MGMT"/>
    <property type="match status" value="1"/>
</dbReference>
<dbReference type="Pfam" id="PF01035">
    <property type="entry name" value="DNA_binding_1"/>
    <property type="match status" value="1"/>
</dbReference>
<reference evidence="11 12" key="1">
    <citation type="submission" date="2015-09" db="EMBL/GenBank/DDBJ databases">
        <authorList>
            <consortium name="Pathogen Informatics"/>
        </authorList>
    </citation>
    <scope>NUCLEOTIDE SEQUENCE [LARGE SCALE GENOMIC DNA]</scope>
    <source>
        <strain evidence="11 12">2789STDY5834959</strain>
    </source>
</reference>
<dbReference type="GO" id="GO:0032259">
    <property type="term" value="P:methylation"/>
    <property type="evidence" value="ECO:0007669"/>
    <property type="project" value="UniProtKB-KW"/>
</dbReference>
<evidence type="ECO:0000256" key="8">
    <source>
        <dbReference type="HAMAP-Rule" id="MF_00772"/>
    </source>
</evidence>
<feature type="domain" description="Methylated-DNA-[protein]-cysteine S-methyltransferase DNA binding" evidence="9">
    <location>
        <begin position="71"/>
        <end position="150"/>
    </location>
</feature>
<dbReference type="Pfam" id="PF02870">
    <property type="entry name" value="Methyltransf_1N"/>
    <property type="match status" value="1"/>
</dbReference>
<dbReference type="InterPro" id="IPR036631">
    <property type="entry name" value="MGMT_N_sf"/>
</dbReference>
<evidence type="ECO:0000256" key="4">
    <source>
        <dbReference type="ARBA" id="ARBA00022679"/>
    </source>
</evidence>
<dbReference type="GO" id="GO:0003908">
    <property type="term" value="F:methylated-DNA-[protein]-cysteine S-methyltransferase activity"/>
    <property type="evidence" value="ECO:0007669"/>
    <property type="project" value="UniProtKB-UniRule"/>
</dbReference>
<dbReference type="SUPFAM" id="SSF53155">
    <property type="entry name" value="Methylated DNA-protein cysteine methyltransferase domain"/>
    <property type="match status" value="1"/>
</dbReference>
<dbReference type="InterPro" id="IPR036217">
    <property type="entry name" value="MethylDNA_cys_MeTrfase_DNAb"/>
</dbReference>
<dbReference type="InterPro" id="IPR036388">
    <property type="entry name" value="WH-like_DNA-bd_sf"/>
</dbReference>
<keyword evidence="5 8" id="KW-0227">DNA damage</keyword>
<dbReference type="SUPFAM" id="SSF46767">
    <property type="entry name" value="Methylated DNA-protein cysteine methyltransferase, C-terminal domain"/>
    <property type="match status" value="1"/>
</dbReference>
<dbReference type="PANTHER" id="PTHR10815">
    <property type="entry name" value="METHYLATED-DNA--PROTEIN-CYSTEINE METHYLTRANSFERASE"/>
    <property type="match status" value="1"/>
</dbReference>
<evidence type="ECO:0000256" key="1">
    <source>
        <dbReference type="ARBA" id="ARBA00001286"/>
    </source>
</evidence>
<proteinExistence type="inferred from homology"/>
<evidence type="ECO:0000313" key="12">
    <source>
        <dbReference type="Proteomes" id="UP000095553"/>
    </source>
</evidence>
<dbReference type="InterPro" id="IPR008332">
    <property type="entry name" value="MethylG_MeTrfase_N"/>
</dbReference>
<dbReference type="InterPro" id="IPR014048">
    <property type="entry name" value="MethylDNA_cys_MeTrfase_DNA-bd"/>
</dbReference>
<dbReference type="Gene3D" id="3.30.160.70">
    <property type="entry name" value="Methylated DNA-protein cysteine methyltransferase domain"/>
    <property type="match status" value="1"/>
</dbReference>
<dbReference type="FunFam" id="1.10.10.10:FF:000337">
    <property type="entry name" value="Methylated-DNA--protein-cysteine methyltransferase"/>
    <property type="match status" value="1"/>
</dbReference>
<comment type="function">
    <text evidence="8">Involved in the cellular defense against the biological effects of O6-methylguanine (O6-MeG) and O4-methylthymine (O4-MeT) in DNA. Repairs the methylated nucleobase in DNA by stoichiometrically transferring the methyl group to a cysteine residue in the enzyme. This is a suicide reaction: the enzyme is irreversibly inactivated.</text>
</comment>
<keyword evidence="6 8" id="KW-0234">DNA repair</keyword>
<dbReference type="Gene3D" id="1.10.10.10">
    <property type="entry name" value="Winged helix-like DNA-binding domain superfamily/Winged helix DNA-binding domain"/>
    <property type="match status" value="1"/>
</dbReference>
<accession>A0A173TUN6</accession>
<dbReference type="EC" id="2.1.1.63" evidence="8"/>
<dbReference type="NCBIfam" id="TIGR00589">
    <property type="entry name" value="ogt"/>
    <property type="match status" value="1"/>
</dbReference>
<keyword evidence="2 8" id="KW-0963">Cytoplasm</keyword>
<evidence type="ECO:0000256" key="6">
    <source>
        <dbReference type="ARBA" id="ARBA00023204"/>
    </source>
</evidence>
<comment type="subcellular location">
    <subcellularLocation>
        <location evidence="8">Cytoplasm</location>
    </subcellularLocation>
</comment>
<evidence type="ECO:0000313" key="11">
    <source>
        <dbReference type="EMBL" id="CUN06391.1"/>
    </source>
</evidence>
<dbReference type="AlphaFoldDB" id="A0A173TUN6"/>
<dbReference type="CDD" id="cd06445">
    <property type="entry name" value="ATase"/>
    <property type="match status" value="1"/>
</dbReference>
<dbReference type="InterPro" id="IPR023546">
    <property type="entry name" value="MGMT"/>
</dbReference>
<comment type="catalytic activity">
    <reaction evidence="7 8">
        <text>a 6-O-methyl-2'-deoxyguanosine in DNA + L-cysteinyl-[protein] = S-methyl-L-cysteinyl-[protein] + a 2'-deoxyguanosine in DNA</text>
        <dbReference type="Rhea" id="RHEA:24000"/>
        <dbReference type="Rhea" id="RHEA-COMP:10131"/>
        <dbReference type="Rhea" id="RHEA-COMP:10132"/>
        <dbReference type="Rhea" id="RHEA-COMP:11367"/>
        <dbReference type="Rhea" id="RHEA-COMP:11368"/>
        <dbReference type="ChEBI" id="CHEBI:29950"/>
        <dbReference type="ChEBI" id="CHEBI:82612"/>
        <dbReference type="ChEBI" id="CHEBI:85445"/>
        <dbReference type="ChEBI" id="CHEBI:85448"/>
        <dbReference type="EC" id="2.1.1.63"/>
    </reaction>
</comment>
<dbReference type="Proteomes" id="UP000095553">
    <property type="component" value="Unassembled WGS sequence"/>
</dbReference>
<comment type="miscellaneous">
    <text evidence="8">This enzyme catalyzes only one turnover and therefore is not strictly catalytic. According to one definition, an enzyme is a biocatalyst that acts repeatedly and over many reaction cycles.</text>
</comment>
<dbReference type="PANTHER" id="PTHR10815:SF5">
    <property type="entry name" value="METHYLATED-DNA--PROTEIN-CYSTEINE METHYLTRANSFERASE"/>
    <property type="match status" value="1"/>
</dbReference>
<dbReference type="RefSeq" id="WP_055073155.1">
    <property type="nucleotide sequence ID" value="NZ_CYXY01000014.1"/>
</dbReference>
<evidence type="ECO:0000259" key="10">
    <source>
        <dbReference type="Pfam" id="PF02870"/>
    </source>
</evidence>
<feature type="domain" description="Methylguanine DNA methyltransferase ribonuclease-like" evidence="10">
    <location>
        <begin position="3"/>
        <end position="66"/>
    </location>
</feature>
<keyword evidence="3 8" id="KW-0489">Methyltransferase</keyword>
<feature type="active site" description="Nucleophile; methyl group acceptor" evidence="8">
    <location>
        <position position="122"/>
    </location>
</feature>
<evidence type="ECO:0000256" key="3">
    <source>
        <dbReference type="ARBA" id="ARBA00022603"/>
    </source>
</evidence>
<dbReference type="EMBL" id="CYXY01000014">
    <property type="protein sequence ID" value="CUN06391.1"/>
    <property type="molecule type" value="Genomic_DNA"/>
</dbReference>
<evidence type="ECO:0000259" key="9">
    <source>
        <dbReference type="Pfam" id="PF01035"/>
    </source>
</evidence>
<dbReference type="GO" id="GO:0005737">
    <property type="term" value="C:cytoplasm"/>
    <property type="evidence" value="ECO:0007669"/>
    <property type="project" value="UniProtKB-SubCell"/>
</dbReference>
<dbReference type="HAMAP" id="MF_00772">
    <property type="entry name" value="OGT"/>
    <property type="match status" value="1"/>
</dbReference>
<comment type="similarity">
    <text evidence="8">Belongs to the MGMT family.</text>
</comment>
<dbReference type="GO" id="GO:0006307">
    <property type="term" value="P:DNA alkylation repair"/>
    <property type="evidence" value="ECO:0007669"/>
    <property type="project" value="UniProtKB-UniRule"/>
</dbReference>
<evidence type="ECO:0000256" key="7">
    <source>
        <dbReference type="ARBA" id="ARBA00049348"/>
    </source>
</evidence>
<dbReference type="InterPro" id="IPR001497">
    <property type="entry name" value="MethylDNA_cys_MeTrfase_AS"/>
</dbReference>
<sequence>MRYYYDYSFPIGNLTIEEDEHGICGIYFGTKMLEGEKKNTELIREAALQLSQYFDGRRKKFDLKLSYHGTEFQIKVWKALEKIPYGETCTYKDIAESVGIPKGCRAVGMANNRNPIVIVVPCHRVIGMNGSLTGYAGGLEMKEYLLDLEKSNQKLKERY</sequence>
<protein>
    <recommendedName>
        <fullName evidence="8">Methylated-DNA--protein-cysteine methyltransferase</fullName>
        <ecNumber evidence="8">2.1.1.63</ecNumber>
    </recommendedName>
    <alternativeName>
        <fullName evidence="8">6-O-methylguanine-DNA methyltransferase</fullName>
        <shortName evidence="8">MGMT</shortName>
    </alternativeName>
    <alternativeName>
        <fullName evidence="8">O-6-methylguanine-DNA-alkyltransferase</fullName>
    </alternativeName>
</protein>